<evidence type="ECO:0000256" key="1">
    <source>
        <dbReference type="SAM" id="MobiDB-lite"/>
    </source>
</evidence>
<feature type="region of interest" description="Disordered" evidence="1">
    <location>
        <begin position="1"/>
        <end position="25"/>
    </location>
</feature>
<proteinExistence type="predicted"/>
<dbReference type="SUPFAM" id="SSF81383">
    <property type="entry name" value="F-box domain"/>
    <property type="match status" value="1"/>
</dbReference>
<dbReference type="PANTHER" id="PTHR33207">
    <property type="entry name" value="F-BOX DOMAIN CONTAINING PROTEIN-RELATED"/>
    <property type="match status" value="1"/>
</dbReference>
<feature type="region of interest" description="Disordered" evidence="1">
    <location>
        <begin position="334"/>
        <end position="356"/>
    </location>
</feature>
<reference evidence="3" key="2">
    <citation type="submission" date="2021-12" db="EMBL/GenBank/DDBJ databases">
        <title>Resequencing data analysis of finger millet.</title>
        <authorList>
            <person name="Hatakeyama M."/>
            <person name="Aluri S."/>
            <person name="Balachadran M.T."/>
            <person name="Sivarajan S.R."/>
            <person name="Poveda L."/>
            <person name="Shimizu-Inatsugi R."/>
            <person name="Schlapbach R."/>
            <person name="Sreeman S.M."/>
            <person name="Shimizu K.K."/>
        </authorList>
    </citation>
    <scope>NUCLEOTIDE SEQUENCE</scope>
</reference>
<dbReference type="Proteomes" id="UP001054889">
    <property type="component" value="Unassembled WGS sequence"/>
</dbReference>
<reference evidence="3" key="1">
    <citation type="journal article" date="2018" name="DNA Res.">
        <title>Multiple hybrid de novo genome assembly of finger millet, an orphan allotetraploid crop.</title>
        <authorList>
            <person name="Hatakeyama M."/>
            <person name="Aluri S."/>
            <person name="Balachadran M.T."/>
            <person name="Sivarajan S.R."/>
            <person name="Patrignani A."/>
            <person name="Gruter S."/>
            <person name="Poveda L."/>
            <person name="Shimizu-Inatsugi R."/>
            <person name="Baeten J."/>
            <person name="Francoijs K.J."/>
            <person name="Nataraja K.N."/>
            <person name="Reddy Y.A.N."/>
            <person name="Phadnis S."/>
            <person name="Ravikumar R.L."/>
            <person name="Schlapbach R."/>
            <person name="Sreeman S.M."/>
            <person name="Shimizu K.K."/>
        </authorList>
    </citation>
    <scope>NUCLEOTIDE SEQUENCE</scope>
</reference>
<name>A0AAV5BZM3_ELECO</name>
<evidence type="ECO:0000313" key="4">
    <source>
        <dbReference type="Proteomes" id="UP001054889"/>
    </source>
</evidence>
<evidence type="ECO:0000313" key="3">
    <source>
        <dbReference type="EMBL" id="GJM90963.1"/>
    </source>
</evidence>
<gene>
    <name evidence="3" type="primary">ga07293</name>
    <name evidence="3" type="ORF">PR202_ga07293</name>
</gene>
<feature type="compositionally biased region" description="Basic and acidic residues" evidence="1">
    <location>
        <begin position="1"/>
        <end position="13"/>
    </location>
</feature>
<dbReference type="InterPro" id="IPR036047">
    <property type="entry name" value="F-box-like_dom_sf"/>
</dbReference>
<evidence type="ECO:0000259" key="2">
    <source>
        <dbReference type="Pfam" id="PF23635"/>
    </source>
</evidence>
<dbReference type="AlphaFoldDB" id="A0AAV5BZM3"/>
<comment type="caution">
    <text evidence="3">The sequence shown here is derived from an EMBL/GenBank/DDBJ whole genome shotgun (WGS) entry which is preliminary data.</text>
</comment>
<organism evidence="3 4">
    <name type="scientific">Eleusine coracana subsp. coracana</name>
    <dbReference type="NCBI Taxonomy" id="191504"/>
    <lineage>
        <taxon>Eukaryota</taxon>
        <taxon>Viridiplantae</taxon>
        <taxon>Streptophyta</taxon>
        <taxon>Embryophyta</taxon>
        <taxon>Tracheophyta</taxon>
        <taxon>Spermatophyta</taxon>
        <taxon>Magnoliopsida</taxon>
        <taxon>Liliopsida</taxon>
        <taxon>Poales</taxon>
        <taxon>Poaceae</taxon>
        <taxon>PACMAD clade</taxon>
        <taxon>Chloridoideae</taxon>
        <taxon>Cynodonteae</taxon>
        <taxon>Eleusininae</taxon>
        <taxon>Eleusine</taxon>
    </lineage>
</organism>
<protein>
    <recommendedName>
        <fullName evidence="2">F-box protein AT5G49610-like beta-propeller domain-containing protein</fullName>
    </recommendedName>
</protein>
<keyword evidence="4" id="KW-1185">Reference proteome</keyword>
<dbReference type="Pfam" id="PF23635">
    <property type="entry name" value="Beta-prop_AT5G49610-like"/>
    <property type="match status" value="1"/>
</dbReference>
<sequence length="356" mass="39229">MEHQPCHGNRDMYAETAKPSSSLSASKVLGDDDLVGEILGRVDSPATLGRAALASKRWLHVASGRAFLRHFCKRHPPRLLGFYVTGDGVPRPEFVPMPDTSTELAAALRRAAGSVFGSFPEFWSVVQDSRNGRVLFKSFLRSCRRRRPPFPAGPWTPRSSPTTTTTCYRIAVYHADRTVSAEVTVLLRSGGAWTRLCSATAELAAAPVMMPMIRVLLAGGKVYMVTLAGYIICVDLVNMSLFAIDLPYGVAYEFFGNFVLSRSDDDDSVLFYLVHVSRDQKQLGVWVRRTDGDWVRRDTVSLVETRLVQRRGPEPADGDALVFYVAGVGHRRRLPASREQEGGGGVPTDEEPAGQR</sequence>
<feature type="domain" description="F-box protein AT5G49610-like beta-propeller" evidence="2">
    <location>
        <begin position="165"/>
        <end position="329"/>
    </location>
</feature>
<dbReference type="EMBL" id="BQKI01000003">
    <property type="protein sequence ID" value="GJM90963.1"/>
    <property type="molecule type" value="Genomic_DNA"/>
</dbReference>
<dbReference type="InterPro" id="IPR056594">
    <property type="entry name" value="AT5G49610-like_b-prop"/>
</dbReference>
<accession>A0AAV5BZM3</accession>